<feature type="compositionally biased region" description="Acidic residues" evidence="1">
    <location>
        <begin position="171"/>
        <end position="186"/>
    </location>
</feature>
<dbReference type="AlphaFoldDB" id="A0AA36NMY5"/>
<accession>A0AA36NMY5</accession>
<dbReference type="Proteomes" id="UP001178507">
    <property type="component" value="Unassembled WGS sequence"/>
</dbReference>
<dbReference type="InterPro" id="IPR008160">
    <property type="entry name" value="Collagen"/>
</dbReference>
<keyword evidence="4" id="KW-1185">Reference proteome</keyword>
<protein>
    <submittedName>
        <fullName evidence="3">Uncharacterized protein</fullName>
    </submittedName>
</protein>
<comment type="caution">
    <text evidence="3">The sequence shown here is derived from an EMBL/GenBank/DDBJ whole genome shotgun (WGS) entry which is preliminary data.</text>
</comment>
<dbReference type="Pfam" id="PF01391">
    <property type="entry name" value="Collagen"/>
    <property type="match status" value="1"/>
</dbReference>
<organism evidence="3 4">
    <name type="scientific">Effrenium voratum</name>
    <dbReference type="NCBI Taxonomy" id="2562239"/>
    <lineage>
        <taxon>Eukaryota</taxon>
        <taxon>Sar</taxon>
        <taxon>Alveolata</taxon>
        <taxon>Dinophyceae</taxon>
        <taxon>Suessiales</taxon>
        <taxon>Symbiodiniaceae</taxon>
        <taxon>Effrenium</taxon>
    </lineage>
</organism>
<feature type="chain" id="PRO_5041433735" evidence="2">
    <location>
        <begin position="19"/>
        <end position="196"/>
    </location>
</feature>
<feature type="region of interest" description="Disordered" evidence="1">
    <location>
        <begin position="72"/>
        <end position="132"/>
    </location>
</feature>
<reference evidence="3" key="1">
    <citation type="submission" date="2023-08" db="EMBL/GenBank/DDBJ databases">
        <authorList>
            <person name="Chen Y."/>
            <person name="Shah S."/>
            <person name="Dougan E. K."/>
            <person name="Thang M."/>
            <person name="Chan C."/>
        </authorList>
    </citation>
    <scope>NUCLEOTIDE SEQUENCE</scope>
</reference>
<keyword evidence="2" id="KW-0732">Signal</keyword>
<feature type="region of interest" description="Disordered" evidence="1">
    <location>
        <begin position="161"/>
        <end position="196"/>
    </location>
</feature>
<evidence type="ECO:0000313" key="4">
    <source>
        <dbReference type="Proteomes" id="UP001178507"/>
    </source>
</evidence>
<evidence type="ECO:0000256" key="2">
    <source>
        <dbReference type="SAM" id="SignalP"/>
    </source>
</evidence>
<feature type="compositionally biased region" description="Basic and acidic residues" evidence="1">
    <location>
        <begin position="161"/>
        <end position="170"/>
    </location>
</feature>
<evidence type="ECO:0000256" key="1">
    <source>
        <dbReference type="SAM" id="MobiDB-lite"/>
    </source>
</evidence>
<feature type="compositionally biased region" description="Basic and acidic residues" evidence="1">
    <location>
        <begin position="187"/>
        <end position="196"/>
    </location>
</feature>
<name>A0AA36NMY5_9DINO</name>
<evidence type="ECO:0000313" key="3">
    <source>
        <dbReference type="EMBL" id="CAJ1410408.1"/>
    </source>
</evidence>
<dbReference type="EMBL" id="CAUJNA010003816">
    <property type="protein sequence ID" value="CAJ1410408.1"/>
    <property type="molecule type" value="Genomic_DNA"/>
</dbReference>
<gene>
    <name evidence="3" type="ORF">EVOR1521_LOCUS31236</name>
</gene>
<feature type="signal peptide" evidence="2">
    <location>
        <begin position="1"/>
        <end position="18"/>
    </location>
</feature>
<proteinExistence type="predicted"/>
<feature type="compositionally biased region" description="Basic and acidic residues" evidence="1">
    <location>
        <begin position="82"/>
        <end position="92"/>
    </location>
</feature>
<feature type="compositionally biased region" description="Basic and acidic residues" evidence="1">
    <location>
        <begin position="109"/>
        <end position="118"/>
    </location>
</feature>
<sequence>MRHVCLASILSFLTLAKSWPLSSRHEAHHIETEPLVRKEARRGRSLLHADVEADGAFRLEPADLVELERDAREAPALGPEGPRGEPGARGEEGPAGDKGPQGPQGDKGAQGEKGEKGEGGTPPEMPVAPEGSADMNMVGAVFAIHFTVLGILYMQLESRIKDSRAPKDAPEEGEAEGEVNEEAEAQPEEHQEEQVA</sequence>